<feature type="compositionally biased region" description="Basic and acidic residues" evidence="12">
    <location>
        <begin position="1"/>
        <end position="19"/>
    </location>
</feature>
<dbReference type="GO" id="GO:0010309">
    <property type="term" value="F:acireductone dioxygenase [iron(II)-requiring] activity"/>
    <property type="evidence" value="ECO:0007669"/>
    <property type="project" value="UniProtKB-UniRule"/>
</dbReference>
<keyword evidence="8 11" id="KW-0408">Iron</keyword>
<feature type="binding site" evidence="11">
    <location>
        <position position="90"/>
    </location>
    <ligand>
        <name>Ni(2+)</name>
        <dbReference type="ChEBI" id="CHEBI:49786"/>
        <note>for nickel-dependent acireductone dioxygenase activity</note>
    </ligand>
</feature>
<evidence type="ECO:0000256" key="1">
    <source>
        <dbReference type="ARBA" id="ARBA00000428"/>
    </source>
</evidence>
<dbReference type="EC" id="1.13.11.53" evidence="11"/>
<dbReference type="InterPro" id="IPR011051">
    <property type="entry name" value="RmlC_Cupin_sf"/>
</dbReference>
<comment type="function">
    <text evidence="11">Catalyzes 2 different reactions between oxygen and the acireductone 1,2-dihydroxy-3-keto-5-methylthiopentene (DHK-MTPene) depending upon the metal bound in the active site. Fe-containing acireductone dioxygenase (Fe-ARD) produces formate and 2-keto-4-methylthiobutyrate (KMTB), the alpha-ketoacid precursor of methionine in the methionine recycle pathway. Ni-containing acireductone dioxygenase (Ni-ARD) produces methylthiopropionate, carbon monoxide and formate, and does not lie on the methionine recycle pathway.</text>
</comment>
<dbReference type="HAMAP" id="MF_03154">
    <property type="entry name" value="Salvage_MtnD_euk"/>
    <property type="match status" value="1"/>
</dbReference>
<dbReference type="UniPathway" id="UPA00904">
    <property type="reaction ID" value="UER00878"/>
</dbReference>
<sequence>MATVYYHDEKDSVDSREPHSTGVPVSLEQLADIGVFYKHIPQFEDVNKLATQRNYRNRDTVSISEKALGAEALESKLKMFYAEHLHEDEEIRYCLDGDGFFDLRDPRDERWIRVLLQPGDLLIVPAGIYHRFTLTTRNYIKALRLFKDEPKWVAHGRPYADSSAIRTEYLASVQTQ</sequence>
<dbReference type="GO" id="GO:0010308">
    <property type="term" value="F:acireductone dioxygenase (Ni2+-requiring) activity"/>
    <property type="evidence" value="ECO:0007669"/>
    <property type="project" value="UniProtKB-UniRule"/>
</dbReference>
<evidence type="ECO:0000256" key="12">
    <source>
        <dbReference type="SAM" id="MobiDB-lite"/>
    </source>
</evidence>
<feature type="binding site" evidence="11">
    <location>
        <position position="130"/>
    </location>
    <ligand>
        <name>Fe(2+)</name>
        <dbReference type="ChEBI" id="CHEBI:29033"/>
        <note>for iron-dependent acireductone dioxygenase activity</note>
    </ligand>
</feature>
<keyword evidence="5 11" id="KW-0479">Metal-binding</keyword>
<evidence type="ECO:0000256" key="8">
    <source>
        <dbReference type="ARBA" id="ARBA00023004"/>
    </source>
</evidence>
<dbReference type="OrthoDB" id="1867259at2759"/>
<keyword evidence="4 11" id="KW-0028">Amino-acid biosynthesis</keyword>
<organism evidence="13 14">
    <name type="scientific">Lachancea mirantina</name>
    <dbReference type="NCBI Taxonomy" id="1230905"/>
    <lineage>
        <taxon>Eukaryota</taxon>
        <taxon>Fungi</taxon>
        <taxon>Dikarya</taxon>
        <taxon>Ascomycota</taxon>
        <taxon>Saccharomycotina</taxon>
        <taxon>Saccharomycetes</taxon>
        <taxon>Saccharomycetales</taxon>
        <taxon>Saccharomycetaceae</taxon>
        <taxon>Lachancea</taxon>
    </lineage>
</organism>
<feature type="binding site" evidence="11">
    <location>
        <position position="86"/>
    </location>
    <ligand>
        <name>Fe(2+)</name>
        <dbReference type="ChEBI" id="CHEBI:29033"/>
        <note>for iron-dependent acireductone dioxygenase activity</note>
    </ligand>
</feature>
<comment type="catalytic activity">
    <reaction evidence="11">
        <text>1,2-dihydroxy-5-(methylsulfanyl)pent-1-en-3-one + O2 = 3-(methylsulfanyl)propanoate + CO + formate + 2 H(+)</text>
        <dbReference type="Rhea" id="RHEA:14161"/>
        <dbReference type="ChEBI" id="CHEBI:15378"/>
        <dbReference type="ChEBI" id="CHEBI:15379"/>
        <dbReference type="ChEBI" id="CHEBI:15740"/>
        <dbReference type="ChEBI" id="CHEBI:17245"/>
        <dbReference type="ChEBI" id="CHEBI:49016"/>
        <dbReference type="ChEBI" id="CHEBI:49252"/>
        <dbReference type="EC" id="1.13.11.53"/>
    </reaction>
</comment>
<keyword evidence="3 11" id="KW-0533">Nickel</keyword>
<dbReference type="PANTHER" id="PTHR23418:SF0">
    <property type="entry name" value="ACIREDUCTONE DIOXYGENASE"/>
    <property type="match status" value="1"/>
</dbReference>
<proteinExistence type="inferred from homology"/>
<evidence type="ECO:0000256" key="11">
    <source>
        <dbReference type="HAMAP-Rule" id="MF_03154"/>
    </source>
</evidence>
<feature type="binding site" evidence="11">
    <location>
        <position position="90"/>
    </location>
    <ligand>
        <name>Fe(2+)</name>
        <dbReference type="ChEBI" id="CHEBI:29033"/>
        <note>for iron-dependent acireductone dioxygenase activity</note>
    </ligand>
</feature>
<dbReference type="FunFam" id="2.60.120.10:FF:000099">
    <property type="entry name" value="1,2-dihydroxy-3-keto-5-methylthiopentene dioxygenase"/>
    <property type="match status" value="1"/>
</dbReference>
<dbReference type="InterPro" id="IPR004313">
    <property type="entry name" value="ARD"/>
</dbReference>
<protein>
    <recommendedName>
        <fullName evidence="11">Acireductone dioxygenase</fullName>
    </recommendedName>
    <alternativeName>
        <fullName evidence="11">Acireductone dioxygenase (Fe(2+)-requiring)</fullName>
        <shortName evidence="11">ARD'</shortName>
        <shortName evidence="11">Fe-ARD</shortName>
        <ecNumber evidence="11">1.13.11.54</ecNumber>
    </alternativeName>
    <alternativeName>
        <fullName evidence="11">Acireductone dioxygenase (Ni(2+)-requiring)</fullName>
        <shortName evidence="11">ARD</shortName>
        <shortName evidence="11">Ni-ARD</shortName>
        <ecNumber evidence="11">1.13.11.53</ecNumber>
    </alternativeName>
</protein>
<dbReference type="InterPro" id="IPR027496">
    <property type="entry name" value="ARD_euk"/>
</dbReference>
<feature type="binding site" evidence="11">
    <location>
        <position position="86"/>
    </location>
    <ligand>
        <name>Ni(2+)</name>
        <dbReference type="ChEBI" id="CHEBI:49786"/>
        <note>for nickel-dependent acireductone dioxygenase activity</note>
    </ligand>
</feature>
<keyword evidence="14" id="KW-1185">Reference proteome</keyword>
<dbReference type="InterPro" id="IPR014710">
    <property type="entry name" value="RmlC-like_jellyroll"/>
</dbReference>
<dbReference type="Proteomes" id="UP000191024">
    <property type="component" value="Chromosome E"/>
</dbReference>
<feature type="region of interest" description="Disordered" evidence="12">
    <location>
        <begin position="1"/>
        <end position="21"/>
    </location>
</feature>
<name>A0A1G4JIL7_9SACH</name>
<dbReference type="CDD" id="cd02232">
    <property type="entry name" value="cupin_ARD"/>
    <property type="match status" value="1"/>
</dbReference>
<evidence type="ECO:0000256" key="9">
    <source>
        <dbReference type="ARBA" id="ARBA00023167"/>
    </source>
</evidence>
<dbReference type="SUPFAM" id="SSF51182">
    <property type="entry name" value="RmlC-like cupins"/>
    <property type="match status" value="1"/>
</dbReference>
<comment type="subcellular location">
    <subcellularLocation>
        <location evidence="11">Cytoplasm</location>
    </subcellularLocation>
    <subcellularLocation>
        <location evidence="11">Nucleus</location>
    </subcellularLocation>
</comment>
<dbReference type="Gene3D" id="2.60.120.10">
    <property type="entry name" value="Jelly Rolls"/>
    <property type="match status" value="1"/>
</dbReference>
<evidence type="ECO:0000313" key="14">
    <source>
        <dbReference type="Proteomes" id="UP000191024"/>
    </source>
</evidence>
<dbReference type="GO" id="GO:0016151">
    <property type="term" value="F:nickel cation binding"/>
    <property type="evidence" value="ECO:0007669"/>
    <property type="project" value="UniProtKB-UniRule"/>
</dbReference>
<comment type="similarity">
    <text evidence="11">Belongs to the acireductone dioxygenase (ARD) family.</text>
</comment>
<dbReference type="GO" id="GO:0005737">
    <property type="term" value="C:cytoplasm"/>
    <property type="evidence" value="ECO:0007669"/>
    <property type="project" value="UniProtKB-SubCell"/>
</dbReference>
<keyword evidence="7 11" id="KW-0560">Oxidoreductase</keyword>
<dbReference type="GO" id="GO:0019509">
    <property type="term" value="P:L-methionine salvage from methylthioadenosine"/>
    <property type="evidence" value="ECO:0007669"/>
    <property type="project" value="UniProtKB-UniRule"/>
</dbReference>
<dbReference type="AlphaFoldDB" id="A0A1G4JIL7"/>
<keyword evidence="6 11" id="KW-0223">Dioxygenase</keyword>
<feature type="binding site" evidence="11">
    <location>
        <position position="84"/>
    </location>
    <ligand>
        <name>Ni(2+)</name>
        <dbReference type="ChEBI" id="CHEBI:49786"/>
        <note>for nickel-dependent acireductone dioxygenase activity</note>
    </ligand>
</feature>
<keyword evidence="2 11" id="KW-0963">Cytoplasm</keyword>
<evidence type="ECO:0000256" key="4">
    <source>
        <dbReference type="ARBA" id="ARBA00022605"/>
    </source>
</evidence>
<evidence type="ECO:0000256" key="3">
    <source>
        <dbReference type="ARBA" id="ARBA00022596"/>
    </source>
</evidence>
<gene>
    <name evidence="11" type="primary">ADI1</name>
    <name evidence="13" type="ORF">LAMI_0E01464G</name>
</gene>
<evidence type="ECO:0000256" key="7">
    <source>
        <dbReference type="ARBA" id="ARBA00023002"/>
    </source>
</evidence>
<dbReference type="GO" id="GO:0005506">
    <property type="term" value="F:iron ion binding"/>
    <property type="evidence" value="ECO:0007669"/>
    <property type="project" value="UniProtKB-UniRule"/>
</dbReference>
<evidence type="ECO:0000256" key="10">
    <source>
        <dbReference type="ARBA" id="ARBA00023242"/>
    </source>
</evidence>
<reference evidence="13 14" key="1">
    <citation type="submission" date="2016-03" db="EMBL/GenBank/DDBJ databases">
        <authorList>
            <person name="Devillers H."/>
        </authorList>
    </citation>
    <scope>NUCLEOTIDE SEQUENCE [LARGE SCALE GENOMIC DNA]</scope>
    <source>
        <strain evidence="13">CBS 11717</strain>
    </source>
</reference>
<dbReference type="STRING" id="1230905.A0A1G4JIL7"/>
<comment type="cofactor">
    <cofactor evidence="11">
        <name>Fe(2+)</name>
        <dbReference type="ChEBI" id="CHEBI:29033"/>
    </cofactor>
    <cofactor evidence="11">
        <name>Ni(2+)</name>
        <dbReference type="ChEBI" id="CHEBI:49786"/>
    </cofactor>
    <text evidence="11">Binds either 1 Fe or Ni cation per monomer. Iron-binding promotes an acireductone dioxygenase reaction producing 2-keto-4-methylthiobutyrate, while nickel-binding promotes an acireductone dioxygenase reaction producing 3-(methylsulfanyl)propanoate.</text>
</comment>
<evidence type="ECO:0000313" key="13">
    <source>
        <dbReference type="EMBL" id="SCU90299.1"/>
    </source>
</evidence>
<evidence type="ECO:0000256" key="5">
    <source>
        <dbReference type="ARBA" id="ARBA00022723"/>
    </source>
</evidence>
<keyword evidence="9 11" id="KW-0486">Methionine biosynthesis</keyword>
<dbReference type="EC" id="1.13.11.54" evidence="11"/>
<comment type="pathway">
    <text evidence="11">Amino-acid biosynthesis; L-methionine biosynthesis via salvage pathway; L-methionine from S-methyl-5-thio-alpha-D-ribose 1-phosphate: step 5/6.</text>
</comment>
<dbReference type="EMBL" id="LT598465">
    <property type="protein sequence ID" value="SCU90299.1"/>
    <property type="molecule type" value="Genomic_DNA"/>
</dbReference>
<feature type="binding site" evidence="11">
    <location>
        <position position="84"/>
    </location>
    <ligand>
        <name>Fe(2+)</name>
        <dbReference type="ChEBI" id="CHEBI:29033"/>
        <note>for iron-dependent acireductone dioxygenase activity</note>
    </ligand>
</feature>
<feature type="binding site" evidence="11">
    <location>
        <position position="130"/>
    </location>
    <ligand>
        <name>Ni(2+)</name>
        <dbReference type="ChEBI" id="CHEBI:49786"/>
        <note>for nickel-dependent acireductone dioxygenase activity</note>
    </ligand>
</feature>
<keyword evidence="10 11" id="KW-0539">Nucleus</keyword>
<accession>A0A1G4JIL7</accession>
<dbReference type="GO" id="GO:0005634">
    <property type="term" value="C:nucleus"/>
    <property type="evidence" value="ECO:0007669"/>
    <property type="project" value="UniProtKB-SubCell"/>
</dbReference>
<evidence type="ECO:0000256" key="2">
    <source>
        <dbReference type="ARBA" id="ARBA00022490"/>
    </source>
</evidence>
<dbReference type="PANTHER" id="PTHR23418">
    <property type="entry name" value="ACIREDUCTONE DIOXYGENASE"/>
    <property type="match status" value="1"/>
</dbReference>
<evidence type="ECO:0000256" key="6">
    <source>
        <dbReference type="ARBA" id="ARBA00022964"/>
    </source>
</evidence>
<dbReference type="Pfam" id="PF03079">
    <property type="entry name" value="ARD"/>
    <property type="match status" value="1"/>
</dbReference>
<comment type="catalytic activity">
    <reaction evidence="1 11">
        <text>1,2-dihydroxy-5-(methylsulfanyl)pent-1-en-3-one + O2 = 4-methylsulfanyl-2-oxobutanoate + formate + 2 H(+)</text>
        <dbReference type="Rhea" id="RHEA:24504"/>
        <dbReference type="ChEBI" id="CHEBI:15378"/>
        <dbReference type="ChEBI" id="CHEBI:15379"/>
        <dbReference type="ChEBI" id="CHEBI:15740"/>
        <dbReference type="ChEBI" id="CHEBI:16723"/>
        <dbReference type="ChEBI" id="CHEBI:49252"/>
        <dbReference type="EC" id="1.13.11.54"/>
    </reaction>
</comment>